<reference evidence="1" key="1">
    <citation type="submission" date="2019-02" db="EMBL/GenBank/DDBJ databases">
        <authorList>
            <person name="Gruber-Vodicka R. H."/>
            <person name="Seah K. B. B."/>
        </authorList>
    </citation>
    <scope>NUCLEOTIDE SEQUENCE</scope>
    <source>
        <strain evidence="1">BECK_M6</strain>
    </source>
</reference>
<accession>A0A450UUW6</accession>
<proteinExistence type="predicted"/>
<protein>
    <submittedName>
        <fullName evidence="1">Uncharacterized protein</fullName>
    </submittedName>
</protein>
<evidence type="ECO:0000313" key="1">
    <source>
        <dbReference type="EMBL" id="VFJ96230.1"/>
    </source>
</evidence>
<organism evidence="1">
    <name type="scientific">Candidatus Kentrum sp. LFY</name>
    <dbReference type="NCBI Taxonomy" id="2126342"/>
    <lineage>
        <taxon>Bacteria</taxon>
        <taxon>Pseudomonadati</taxon>
        <taxon>Pseudomonadota</taxon>
        <taxon>Gammaproteobacteria</taxon>
        <taxon>Candidatus Kentrum</taxon>
    </lineage>
</organism>
<name>A0A450UUW6_9GAMM</name>
<gene>
    <name evidence="1" type="ORF">BECKLFY1418A_GA0070994_10577</name>
</gene>
<sequence length="50" mass="5522">MISMMPKHFGVLLAIIATLLLVGVATHWLFNRPPPIDNVARQAGERLALQ</sequence>
<dbReference type="EMBL" id="CAADFH010000057">
    <property type="protein sequence ID" value="VFJ96230.1"/>
    <property type="molecule type" value="Genomic_DNA"/>
</dbReference>
<dbReference type="AlphaFoldDB" id="A0A450UUW6"/>